<name>A0A1F6BYR3_9BACT</name>
<evidence type="ECO:0000256" key="1">
    <source>
        <dbReference type="ARBA" id="ARBA00004141"/>
    </source>
</evidence>
<dbReference type="Proteomes" id="UP000176322">
    <property type="component" value="Unassembled WGS sequence"/>
</dbReference>
<accession>A0A1F6BYR3</accession>
<protein>
    <recommendedName>
        <fullName evidence="8">DUF4870 domain-containing protein</fullName>
    </recommendedName>
</protein>
<dbReference type="EMBL" id="MFKO01000005">
    <property type="protein sequence ID" value="OGG41647.1"/>
    <property type="molecule type" value="Genomic_DNA"/>
</dbReference>
<dbReference type="STRING" id="1798475.A2837_00525"/>
<evidence type="ECO:0000256" key="4">
    <source>
        <dbReference type="ARBA" id="ARBA00023136"/>
    </source>
</evidence>
<feature type="transmembrane region" description="Helical" evidence="5">
    <location>
        <begin position="32"/>
        <end position="51"/>
    </location>
</feature>
<evidence type="ECO:0008006" key="8">
    <source>
        <dbReference type="Google" id="ProtNLM"/>
    </source>
</evidence>
<keyword evidence="2 5" id="KW-0812">Transmembrane</keyword>
<sequence length="93" mass="10381">MGVLAYLGPLVLIPFLVAREDSFVKFHIKQGVVLFIISLLVWAASVIMWFLMPLWAIVNFAVLILALIGVLNVVRGKEKEIPLVGHYSAKIHI</sequence>
<keyword evidence="4 5" id="KW-0472">Membrane</keyword>
<dbReference type="InterPro" id="IPR019109">
    <property type="entry name" value="MamF_MmsF"/>
</dbReference>
<evidence type="ECO:0000256" key="2">
    <source>
        <dbReference type="ARBA" id="ARBA00022692"/>
    </source>
</evidence>
<dbReference type="Pfam" id="PF09685">
    <property type="entry name" value="MamF_MmsF"/>
    <property type="match status" value="1"/>
</dbReference>
<reference evidence="6 7" key="1">
    <citation type="journal article" date="2016" name="Nat. Commun.">
        <title>Thousands of microbial genomes shed light on interconnected biogeochemical processes in an aquifer system.</title>
        <authorList>
            <person name="Anantharaman K."/>
            <person name="Brown C.T."/>
            <person name="Hug L.A."/>
            <person name="Sharon I."/>
            <person name="Castelle C.J."/>
            <person name="Probst A.J."/>
            <person name="Thomas B.C."/>
            <person name="Singh A."/>
            <person name="Wilkins M.J."/>
            <person name="Karaoz U."/>
            <person name="Brodie E.L."/>
            <person name="Williams K.H."/>
            <person name="Hubbard S.S."/>
            <person name="Banfield J.F."/>
        </authorList>
    </citation>
    <scope>NUCLEOTIDE SEQUENCE [LARGE SCALE GENOMIC DNA]</scope>
</reference>
<dbReference type="AlphaFoldDB" id="A0A1F6BYR3"/>
<keyword evidence="3 5" id="KW-1133">Transmembrane helix</keyword>
<comment type="subcellular location">
    <subcellularLocation>
        <location evidence="1">Membrane</location>
        <topology evidence="1">Multi-pass membrane protein</topology>
    </subcellularLocation>
</comment>
<evidence type="ECO:0000313" key="7">
    <source>
        <dbReference type="Proteomes" id="UP000176322"/>
    </source>
</evidence>
<evidence type="ECO:0000256" key="3">
    <source>
        <dbReference type="ARBA" id="ARBA00022989"/>
    </source>
</evidence>
<gene>
    <name evidence="6" type="ORF">A2837_00525</name>
</gene>
<evidence type="ECO:0000256" key="5">
    <source>
        <dbReference type="SAM" id="Phobius"/>
    </source>
</evidence>
<evidence type="ECO:0000313" key="6">
    <source>
        <dbReference type="EMBL" id="OGG41647.1"/>
    </source>
</evidence>
<organism evidence="6 7">
    <name type="scientific">Candidatus Kaiserbacteria bacterium RIFCSPHIGHO2_01_FULL_46_22</name>
    <dbReference type="NCBI Taxonomy" id="1798475"/>
    <lineage>
        <taxon>Bacteria</taxon>
        <taxon>Candidatus Kaiseribacteriota</taxon>
    </lineage>
</organism>
<feature type="transmembrane region" description="Helical" evidence="5">
    <location>
        <begin position="57"/>
        <end position="74"/>
    </location>
</feature>
<proteinExistence type="predicted"/>
<comment type="caution">
    <text evidence="6">The sequence shown here is derived from an EMBL/GenBank/DDBJ whole genome shotgun (WGS) entry which is preliminary data.</text>
</comment>